<reference evidence="1" key="2">
    <citation type="submission" date="2013-03" db="EMBL/GenBank/DDBJ databases">
        <authorList>
            <person name="Howell K."/>
            <person name="Weinert L."/>
            <person name="Luan S.-L."/>
            <person name="Peters S."/>
            <person name="Aragon V."/>
            <person name="Angen O."/>
            <person name="Tucker A.W."/>
            <person name="Maskell D.J."/>
        </authorList>
    </citation>
    <scope>NUCLEOTIDE SEQUENCE</scope>
    <source>
        <strain evidence="1">SW114</strain>
    </source>
</reference>
<reference evidence="1" key="1">
    <citation type="journal article" date="2013" name="J. Bacteriol.">
        <title>Gene content and diversity of the loci encoding biosynthesis of capsular polysaccharides of the 15 serovar reference strains of Haemophilus parasuis.</title>
        <authorList>
            <consortium name="BRaDP1T Consortium"/>
            <person name="Howell K.J."/>
            <person name="Weinert L.A."/>
            <person name="Luan S.L."/>
            <person name="Peters S.E."/>
            <person name="Chaudhuri R.R."/>
            <person name="Harris D."/>
            <person name="Angen O."/>
            <person name="Aragon V."/>
            <person name="Parkhill J."/>
            <person name="Langford P.R."/>
            <person name="Rycroft A.N."/>
            <person name="Wren B.W."/>
            <person name="Tucker A.W."/>
            <person name="Maskell D.J."/>
        </authorList>
    </citation>
    <scope>NUCLEOTIDE SEQUENCE</scope>
    <source>
        <strain evidence="1">SW114</strain>
    </source>
</reference>
<dbReference type="SUPFAM" id="SSF53756">
    <property type="entry name" value="UDP-Glycosyltransferase/glycogen phosphorylase"/>
    <property type="match status" value="1"/>
</dbReference>
<gene>
    <name evidence="1" type="primary">funG3</name>
</gene>
<sequence length="330" mass="39186">MIKFLLRKGEINDATAYYIGIIKKHLEYKGKQVEIVHSVYDIQKTDEVWVITAKTFSLVWLKNPKQQISIWFQGIVPEEAMLTFEHTLFSKYIRKFYHEVLEKIALKYAKNIFFVSKSMFRHYQKKYGYLKSNYTIMPCFNQKLNIKGFNQEKYQHPTFLYAGALSKWQCIDRTLLIFKKVQQQIPNAKLFLFTSEKEKAKSLVEQYDIKNINIDYVAYNELNEKIKHIKYGFLIRDDNSVNNVATPTKMNGYLANGIIPIYSNVVDDFKENLKSQFLISADTDEDLVNKIVFFEQIKINNSDIYEEYSLFFKEYYNDEYYVQHIEGIAN</sequence>
<dbReference type="RefSeq" id="WP_021111497.1">
    <property type="nucleotide sequence ID" value="NZ_JARUTV010000008.1"/>
</dbReference>
<name>T1RPM0_GLAPU</name>
<evidence type="ECO:0008006" key="2">
    <source>
        <dbReference type="Google" id="ProtNLM"/>
    </source>
</evidence>
<dbReference type="Gene3D" id="3.40.50.2000">
    <property type="entry name" value="Glycogen Phosphorylase B"/>
    <property type="match status" value="1"/>
</dbReference>
<dbReference type="AlphaFoldDB" id="T1RPM0"/>
<dbReference type="EMBL" id="KC795325">
    <property type="protein sequence ID" value="AGM38667.1"/>
    <property type="molecule type" value="Genomic_DNA"/>
</dbReference>
<proteinExistence type="predicted"/>
<protein>
    <recommendedName>
        <fullName evidence="2">Glycosyltransferase</fullName>
    </recommendedName>
</protein>
<organism evidence="1">
    <name type="scientific">Glaesserella parasuis</name>
    <name type="common">Haemophilus parasuis</name>
    <dbReference type="NCBI Taxonomy" id="738"/>
    <lineage>
        <taxon>Bacteria</taxon>
        <taxon>Pseudomonadati</taxon>
        <taxon>Pseudomonadota</taxon>
        <taxon>Gammaproteobacteria</taxon>
        <taxon>Pasteurellales</taxon>
        <taxon>Pasteurellaceae</taxon>
        <taxon>Glaesserella</taxon>
    </lineage>
</organism>
<evidence type="ECO:0000313" key="1">
    <source>
        <dbReference type="EMBL" id="AGM38667.1"/>
    </source>
</evidence>
<accession>T1RPM0</accession>